<reference evidence="3 4" key="1">
    <citation type="journal article" date="2016" name="Nat. Commun.">
        <title>Ectomycorrhizal ecology is imprinted in the genome of the dominant symbiotic fungus Cenococcum geophilum.</title>
        <authorList>
            <consortium name="DOE Joint Genome Institute"/>
            <person name="Peter M."/>
            <person name="Kohler A."/>
            <person name="Ohm R.A."/>
            <person name="Kuo A."/>
            <person name="Krutzmann J."/>
            <person name="Morin E."/>
            <person name="Arend M."/>
            <person name="Barry K.W."/>
            <person name="Binder M."/>
            <person name="Choi C."/>
            <person name="Clum A."/>
            <person name="Copeland A."/>
            <person name="Grisel N."/>
            <person name="Haridas S."/>
            <person name="Kipfer T."/>
            <person name="LaButti K."/>
            <person name="Lindquist E."/>
            <person name="Lipzen A."/>
            <person name="Maire R."/>
            <person name="Meier B."/>
            <person name="Mihaltcheva S."/>
            <person name="Molinier V."/>
            <person name="Murat C."/>
            <person name="Poggeler S."/>
            <person name="Quandt C.A."/>
            <person name="Sperisen C."/>
            <person name="Tritt A."/>
            <person name="Tisserant E."/>
            <person name="Crous P.W."/>
            <person name="Henrissat B."/>
            <person name="Nehls U."/>
            <person name="Egli S."/>
            <person name="Spatafora J.W."/>
            <person name="Grigoriev I.V."/>
            <person name="Martin F.M."/>
        </authorList>
    </citation>
    <scope>NUCLEOTIDE SEQUENCE [LARGE SCALE GENOMIC DNA]</scope>
    <source>
        <strain evidence="3 4">CBS 459.81</strain>
    </source>
</reference>
<evidence type="ECO:0000313" key="4">
    <source>
        <dbReference type="Proteomes" id="UP000250266"/>
    </source>
</evidence>
<proteinExistence type="predicted"/>
<dbReference type="AlphaFoldDB" id="A0A8E2J9A9"/>
<dbReference type="Gene3D" id="3.30.1370.110">
    <property type="match status" value="1"/>
</dbReference>
<feature type="compositionally biased region" description="Polar residues" evidence="1">
    <location>
        <begin position="225"/>
        <end position="236"/>
    </location>
</feature>
<accession>A0A8E2J9A9</accession>
<dbReference type="OrthoDB" id="443981at2759"/>
<dbReference type="Pfam" id="PF26286">
    <property type="entry name" value="UBA_10"/>
    <property type="match status" value="1"/>
</dbReference>
<dbReference type="InterPro" id="IPR002625">
    <property type="entry name" value="Smr_dom"/>
</dbReference>
<feature type="compositionally biased region" description="Polar residues" evidence="1">
    <location>
        <begin position="66"/>
        <end position="75"/>
    </location>
</feature>
<dbReference type="PANTHER" id="PTHR46535">
    <property type="entry name" value="NEDD4-BINDING PROTEIN 2"/>
    <property type="match status" value="1"/>
</dbReference>
<feature type="compositionally biased region" description="Low complexity" evidence="1">
    <location>
        <begin position="76"/>
        <end position="89"/>
    </location>
</feature>
<feature type="region of interest" description="Disordered" evidence="1">
    <location>
        <begin position="54"/>
        <end position="96"/>
    </location>
</feature>
<feature type="domain" description="Smr" evidence="2">
    <location>
        <begin position="449"/>
        <end position="538"/>
    </location>
</feature>
<dbReference type="GO" id="GO:0005634">
    <property type="term" value="C:nucleus"/>
    <property type="evidence" value="ECO:0007669"/>
    <property type="project" value="TreeGrafter"/>
</dbReference>
<dbReference type="PANTHER" id="PTHR46535:SF1">
    <property type="entry name" value="NEDD4-BINDING PROTEIN 2"/>
    <property type="match status" value="1"/>
</dbReference>
<dbReference type="InterPro" id="IPR058864">
    <property type="entry name" value="UBA_10"/>
</dbReference>
<keyword evidence="4" id="KW-1185">Reference proteome</keyword>
<dbReference type="EMBL" id="KV745537">
    <property type="protein sequence ID" value="OCK74189.1"/>
    <property type="molecule type" value="Genomic_DNA"/>
</dbReference>
<dbReference type="SUPFAM" id="SSF160443">
    <property type="entry name" value="SMR domain-like"/>
    <property type="match status" value="1"/>
</dbReference>
<evidence type="ECO:0000256" key="1">
    <source>
        <dbReference type="SAM" id="MobiDB-lite"/>
    </source>
</evidence>
<feature type="compositionally biased region" description="Basic residues" evidence="1">
    <location>
        <begin position="207"/>
        <end position="216"/>
    </location>
</feature>
<organism evidence="3 4">
    <name type="scientific">Lepidopterella palustris CBS 459.81</name>
    <dbReference type="NCBI Taxonomy" id="1314670"/>
    <lineage>
        <taxon>Eukaryota</taxon>
        <taxon>Fungi</taxon>
        <taxon>Dikarya</taxon>
        <taxon>Ascomycota</taxon>
        <taxon>Pezizomycotina</taxon>
        <taxon>Dothideomycetes</taxon>
        <taxon>Pleosporomycetidae</taxon>
        <taxon>Mytilinidiales</taxon>
        <taxon>Argynnaceae</taxon>
        <taxon>Lepidopterella</taxon>
    </lineage>
</organism>
<protein>
    <recommendedName>
        <fullName evidence="2">Smr domain-containing protein</fullName>
    </recommendedName>
</protein>
<evidence type="ECO:0000313" key="3">
    <source>
        <dbReference type="EMBL" id="OCK74189.1"/>
    </source>
</evidence>
<dbReference type="CDD" id="cd14279">
    <property type="entry name" value="CUE"/>
    <property type="match status" value="1"/>
</dbReference>
<dbReference type="PROSITE" id="PS50828">
    <property type="entry name" value="SMR"/>
    <property type="match status" value="1"/>
</dbReference>
<sequence length="539" mass="57837">MDDDLELLEREYCPPLDPALVRAICLDFDHTDPEQLSRVRELLNSIKQTAVEEQFTEFDPSGSSGGATRSSPGKGSSSELESNTESNVSYSTTTEPIGLSKDLSTLSLSNRSGSASEDSTEAAGGFFDDAELLDTPTKELRLAETFPTLRPSFVSFTLKKCSGNFSKATDVLLNHVYFEDSPSTPGEEPAIAKGVDAFFEEHTVVPRGRKGKGKNKRNLDIHARSASSPETSQAEQINRWHETSRDVDFISTRTNTSMKTIASLYHKNGASVSATIMALVEANIKDHRDAQVDDPTVLQNAIDLVSDFPSIELHHSIALIRLTHPSTAFAHELAKALKTAGRNASNGGIQVIPRYAPINLSDPTPSTPLSMSSTPSYAVPPSTSFLSAARTAAFAQAQAAHRKGKSDNLMKAAAGYYSQLGRDYDAALKAASAADADALVAAQSSSTILDLHGVSVKDATRIARERVTAWWHMLGEARITSGGRNGIGDGYRIVTGLGRHSEGGRAKLGPAVVKMLVREGWKVEVGSGEMFVTGVAARR</sequence>
<name>A0A8E2J9A9_9PEZI</name>
<dbReference type="SMART" id="SM00463">
    <property type="entry name" value="SMR"/>
    <property type="match status" value="1"/>
</dbReference>
<gene>
    <name evidence="3" type="ORF">K432DRAFT_311227</name>
</gene>
<feature type="region of interest" description="Disordered" evidence="1">
    <location>
        <begin position="207"/>
        <end position="237"/>
    </location>
</feature>
<dbReference type="InterPro" id="IPR052772">
    <property type="entry name" value="Endo/PolyKinase_Domain-Protein"/>
</dbReference>
<dbReference type="InterPro" id="IPR036063">
    <property type="entry name" value="Smr_dom_sf"/>
</dbReference>
<dbReference type="GO" id="GO:0004519">
    <property type="term" value="F:endonuclease activity"/>
    <property type="evidence" value="ECO:0007669"/>
    <property type="project" value="TreeGrafter"/>
</dbReference>
<evidence type="ECO:0000259" key="2">
    <source>
        <dbReference type="PROSITE" id="PS50828"/>
    </source>
</evidence>
<dbReference type="Proteomes" id="UP000250266">
    <property type="component" value="Unassembled WGS sequence"/>
</dbReference>